<evidence type="ECO:0000313" key="10">
    <source>
        <dbReference type="Proteomes" id="UP000230821"/>
    </source>
</evidence>
<feature type="transmembrane region" description="Helical" evidence="7">
    <location>
        <begin position="165"/>
        <end position="190"/>
    </location>
</feature>
<evidence type="ECO:0000256" key="4">
    <source>
        <dbReference type="ARBA" id="ARBA00022692"/>
    </source>
</evidence>
<dbReference type="InterPro" id="IPR000515">
    <property type="entry name" value="MetI-like"/>
</dbReference>
<keyword evidence="2 7" id="KW-0813">Transport</keyword>
<dbReference type="SUPFAM" id="SSF161098">
    <property type="entry name" value="MetI-like"/>
    <property type="match status" value="1"/>
</dbReference>
<evidence type="ECO:0000256" key="6">
    <source>
        <dbReference type="ARBA" id="ARBA00023136"/>
    </source>
</evidence>
<dbReference type="PANTHER" id="PTHR43005">
    <property type="entry name" value="BLR7065 PROTEIN"/>
    <property type="match status" value="1"/>
</dbReference>
<evidence type="ECO:0000313" key="9">
    <source>
        <dbReference type="EMBL" id="PIE34884.1"/>
    </source>
</evidence>
<dbReference type="GO" id="GO:0005886">
    <property type="term" value="C:plasma membrane"/>
    <property type="evidence" value="ECO:0007669"/>
    <property type="project" value="UniProtKB-SubCell"/>
</dbReference>
<evidence type="ECO:0000256" key="1">
    <source>
        <dbReference type="ARBA" id="ARBA00004651"/>
    </source>
</evidence>
<dbReference type="Proteomes" id="UP000230821">
    <property type="component" value="Unassembled WGS sequence"/>
</dbReference>
<evidence type="ECO:0000256" key="2">
    <source>
        <dbReference type="ARBA" id="ARBA00022448"/>
    </source>
</evidence>
<proteinExistence type="inferred from homology"/>
<dbReference type="CDD" id="cd06261">
    <property type="entry name" value="TM_PBP2"/>
    <property type="match status" value="1"/>
</dbReference>
<protein>
    <submittedName>
        <fullName evidence="9">Sugar ABC transporter permease</fullName>
    </submittedName>
</protein>
<feature type="transmembrane region" description="Helical" evidence="7">
    <location>
        <begin position="20"/>
        <end position="46"/>
    </location>
</feature>
<keyword evidence="3" id="KW-1003">Cell membrane</keyword>
<feature type="transmembrane region" description="Helical" evidence="7">
    <location>
        <begin position="229"/>
        <end position="246"/>
    </location>
</feature>
<feature type="transmembrane region" description="Helical" evidence="7">
    <location>
        <begin position="82"/>
        <end position="103"/>
    </location>
</feature>
<feature type="transmembrane region" description="Helical" evidence="7">
    <location>
        <begin position="115"/>
        <end position="135"/>
    </location>
</feature>
<keyword evidence="6 7" id="KW-0472">Membrane</keyword>
<evidence type="ECO:0000256" key="7">
    <source>
        <dbReference type="RuleBase" id="RU363032"/>
    </source>
</evidence>
<organism evidence="9 10">
    <name type="scientific">candidate division KSB3 bacterium</name>
    <dbReference type="NCBI Taxonomy" id="2044937"/>
    <lineage>
        <taxon>Bacteria</taxon>
        <taxon>candidate division KSB3</taxon>
    </lineage>
</organism>
<keyword evidence="4 7" id="KW-0812">Transmembrane</keyword>
<evidence type="ECO:0000256" key="5">
    <source>
        <dbReference type="ARBA" id="ARBA00022989"/>
    </source>
</evidence>
<feature type="domain" description="ABC transmembrane type-1" evidence="8">
    <location>
        <begin position="78"/>
        <end position="292"/>
    </location>
</feature>
<name>A0A2G6KGV2_9BACT</name>
<dbReference type="Pfam" id="PF00528">
    <property type="entry name" value="BPD_transp_1"/>
    <property type="match status" value="1"/>
</dbReference>
<keyword evidence="5 7" id="KW-1133">Transmembrane helix</keyword>
<reference evidence="9 10" key="1">
    <citation type="submission" date="2017-10" db="EMBL/GenBank/DDBJ databases">
        <title>Novel microbial diversity and functional potential in the marine mammal oral microbiome.</title>
        <authorList>
            <person name="Dudek N.K."/>
            <person name="Sun C.L."/>
            <person name="Burstein D."/>
            <person name="Kantor R.S."/>
            <person name="Aliaga Goltsman D.S."/>
            <person name="Bik E.M."/>
            <person name="Thomas B.C."/>
            <person name="Banfield J.F."/>
            <person name="Relman D.A."/>
        </authorList>
    </citation>
    <scope>NUCLEOTIDE SEQUENCE [LARGE SCALE GENOMIC DNA]</scope>
    <source>
        <strain evidence="9">DOLJORAL78_47_16</strain>
    </source>
</reference>
<dbReference type="PANTHER" id="PTHR43005:SF1">
    <property type="entry name" value="SPERMIDINE_PUTRESCINE TRANSPORT SYSTEM PERMEASE PROTEIN"/>
    <property type="match status" value="1"/>
</dbReference>
<feature type="transmembrane region" description="Helical" evidence="7">
    <location>
        <begin position="266"/>
        <end position="290"/>
    </location>
</feature>
<sequence length="304" mass="34239">MGEHSLPTQHTGKTDTKFIFLMLIPTLGSILILTYVPAFRGIWMAFQHYNMFDLSDTSFNNFQNFQKMVNDNVFWLTLRNTVIWVVVSLFFQFVLGFALALLLRKPFKGRGLYSGFVFYPWAVSGFIIGLTWRWIFNGSSGVVNDLLTRMGFIEKNIGFLSDPNYALLSTIIANIWYGIPFFAIMILAALQSVPKELYEVAEIDGAGALAKFGKVTVPYIKPTLISTTLIRFIWIMNFPEIIFVMTNGGPAGYSHILSTLLIEKIYFVYDYGLGAAIGVVIIAILILYTITYLKITGAKQAGDF</sequence>
<dbReference type="GO" id="GO:0055085">
    <property type="term" value="P:transmembrane transport"/>
    <property type="evidence" value="ECO:0007669"/>
    <property type="project" value="InterPro"/>
</dbReference>
<dbReference type="InterPro" id="IPR035906">
    <property type="entry name" value="MetI-like_sf"/>
</dbReference>
<gene>
    <name evidence="9" type="ORF">CSA56_06400</name>
</gene>
<comment type="similarity">
    <text evidence="7">Belongs to the binding-protein-dependent transport system permease family.</text>
</comment>
<comment type="caution">
    <text evidence="9">The sequence shown here is derived from an EMBL/GenBank/DDBJ whole genome shotgun (WGS) entry which is preliminary data.</text>
</comment>
<evidence type="ECO:0000259" key="8">
    <source>
        <dbReference type="PROSITE" id="PS50928"/>
    </source>
</evidence>
<dbReference type="EMBL" id="PDSK01000072">
    <property type="protein sequence ID" value="PIE34884.1"/>
    <property type="molecule type" value="Genomic_DNA"/>
</dbReference>
<accession>A0A2G6KGV2</accession>
<dbReference type="PROSITE" id="PS50928">
    <property type="entry name" value="ABC_TM1"/>
    <property type="match status" value="1"/>
</dbReference>
<comment type="subcellular location">
    <subcellularLocation>
        <location evidence="1 7">Cell membrane</location>
        <topology evidence="1 7">Multi-pass membrane protein</topology>
    </subcellularLocation>
</comment>
<evidence type="ECO:0000256" key="3">
    <source>
        <dbReference type="ARBA" id="ARBA00022475"/>
    </source>
</evidence>
<dbReference type="AlphaFoldDB" id="A0A2G6KGV2"/>
<dbReference type="Gene3D" id="1.10.3720.10">
    <property type="entry name" value="MetI-like"/>
    <property type="match status" value="1"/>
</dbReference>